<dbReference type="GO" id="GO:0017004">
    <property type="term" value="P:cytochrome complex assembly"/>
    <property type="evidence" value="ECO:0007669"/>
    <property type="project" value="UniProtKB-KW"/>
</dbReference>
<evidence type="ECO:0000313" key="6">
    <source>
        <dbReference type="EMBL" id="CAD0004705.1"/>
    </source>
</evidence>
<dbReference type="SUPFAM" id="SSF52833">
    <property type="entry name" value="Thioredoxin-like"/>
    <property type="match status" value="1"/>
</dbReference>
<dbReference type="Gene3D" id="3.40.30.10">
    <property type="entry name" value="Glutaredoxin"/>
    <property type="match status" value="1"/>
</dbReference>
<sequence length="459" mass="52525">MKKYIVVVMLTLFWSCKNETDTKVYTILSGKIKNSTAKDFSVMSSGGFSKKIKIKNNGSFADTLDIDTGVYNLYTDQNFTPIYFKKGANVGLVIDEKNADSPFVFSGDEADLNNYYASKTKKETSFSANDNKLFSLPEAAFVDQINSHQKELEKNLDTYKNIPEEIKKSELRSLNYNRLLKKLIYKNTNTNNNVVTQTSKDFNKEIIDINLNSGDDYFYSSDYRGIVNQIVYEKAQEISTKDEVFYFQAFVRASGEITNEKVKNELLYSNILSSLPASTTKKIDLDKFLSLSTNKKHHKEVKELYNTVAKLDKGKPSPVFKNYENFDGSTTSLNHLRGKYVYIDVWATWCGPCKREIPYLKKFEKQYEGKNIVFVSISVDAQKDKQKWKEMVKKNALKGIQLITDNEFNTEFIKGYQITGIPRFIILDPKGNIIDANAIRPSDEVNLKAFFDKLNLASL</sequence>
<keyword evidence="4" id="KW-0676">Redox-active center</keyword>
<dbReference type="EMBL" id="CAIJDO010000134">
    <property type="protein sequence ID" value="CAD0004705.1"/>
    <property type="molecule type" value="Genomic_DNA"/>
</dbReference>
<dbReference type="CDD" id="cd02966">
    <property type="entry name" value="TlpA_like_family"/>
    <property type="match status" value="1"/>
</dbReference>
<reference evidence="6 7" key="1">
    <citation type="submission" date="2020-06" db="EMBL/GenBank/DDBJ databases">
        <authorList>
            <person name="Criscuolo A."/>
        </authorList>
    </citation>
    <scope>NUCLEOTIDE SEQUENCE [LARGE SCALE GENOMIC DNA]</scope>
    <source>
        <strain evidence="7">CIP 110025</strain>
    </source>
</reference>
<evidence type="ECO:0000256" key="2">
    <source>
        <dbReference type="ARBA" id="ARBA00022748"/>
    </source>
</evidence>
<evidence type="ECO:0000256" key="1">
    <source>
        <dbReference type="ARBA" id="ARBA00004196"/>
    </source>
</evidence>
<dbReference type="PANTHER" id="PTHR42852:SF6">
    <property type="entry name" value="THIOL:DISULFIDE INTERCHANGE PROTEIN DSBE"/>
    <property type="match status" value="1"/>
</dbReference>
<dbReference type="RefSeq" id="WP_031456434.1">
    <property type="nucleotide sequence ID" value="NZ_CAIJDO010000134.1"/>
</dbReference>
<comment type="caution">
    <text evidence="6">The sequence shown here is derived from an EMBL/GenBank/DDBJ whole genome shotgun (WGS) entry which is preliminary data.</text>
</comment>
<accession>A0A6V6YZ58</accession>
<dbReference type="InterPro" id="IPR036249">
    <property type="entry name" value="Thioredoxin-like_sf"/>
</dbReference>
<dbReference type="Pfam" id="PF13905">
    <property type="entry name" value="Thioredoxin_8"/>
    <property type="match status" value="1"/>
</dbReference>
<dbReference type="Proteomes" id="UP000556700">
    <property type="component" value="Unassembled WGS sequence"/>
</dbReference>
<dbReference type="PANTHER" id="PTHR42852">
    <property type="entry name" value="THIOL:DISULFIDE INTERCHANGE PROTEIN DSBE"/>
    <property type="match status" value="1"/>
</dbReference>
<gene>
    <name evidence="6" type="primary">resA_5</name>
    <name evidence="6" type="ORF">FLACHUCJ7_01965</name>
</gene>
<proteinExistence type="predicted"/>
<organism evidence="6 7">
    <name type="scientific">Flavobacterium chungangense</name>
    <dbReference type="NCBI Taxonomy" id="554283"/>
    <lineage>
        <taxon>Bacteria</taxon>
        <taxon>Pseudomonadati</taxon>
        <taxon>Bacteroidota</taxon>
        <taxon>Flavobacteriia</taxon>
        <taxon>Flavobacteriales</taxon>
        <taxon>Flavobacteriaceae</taxon>
        <taxon>Flavobacterium</taxon>
    </lineage>
</organism>
<dbReference type="AlphaFoldDB" id="A0A6V6YZ58"/>
<dbReference type="InterPro" id="IPR013766">
    <property type="entry name" value="Thioredoxin_domain"/>
</dbReference>
<protein>
    <submittedName>
        <fullName evidence="6">Thiol-disulfide oxidoreductase ResA</fullName>
    </submittedName>
</protein>
<dbReference type="GO" id="GO:0030313">
    <property type="term" value="C:cell envelope"/>
    <property type="evidence" value="ECO:0007669"/>
    <property type="project" value="UniProtKB-SubCell"/>
</dbReference>
<dbReference type="InterPro" id="IPR050553">
    <property type="entry name" value="Thioredoxin_ResA/DsbE_sf"/>
</dbReference>
<evidence type="ECO:0000256" key="4">
    <source>
        <dbReference type="ARBA" id="ARBA00023284"/>
    </source>
</evidence>
<keyword evidence="7" id="KW-1185">Reference proteome</keyword>
<keyword evidence="2" id="KW-0201">Cytochrome c-type biogenesis</keyword>
<evidence type="ECO:0000256" key="3">
    <source>
        <dbReference type="ARBA" id="ARBA00023157"/>
    </source>
</evidence>
<evidence type="ECO:0000313" key="7">
    <source>
        <dbReference type="Proteomes" id="UP000556700"/>
    </source>
</evidence>
<comment type="subcellular location">
    <subcellularLocation>
        <location evidence="1">Cell envelope</location>
    </subcellularLocation>
</comment>
<dbReference type="InterPro" id="IPR012336">
    <property type="entry name" value="Thioredoxin-like_fold"/>
</dbReference>
<keyword evidence="3" id="KW-1015">Disulfide bond</keyword>
<feature type="domain" description="Thioredoxin" evidence="5">
    <location>
        <begin position="311"/>
        <end position="456"/>
    </location>
</feature>
<evidence type="ECO:0000259" key="5">
    <source>
        <dbReference type="PROSITE" id="PS51352"/>
    </source>
</evidence>
<dbReference type="PROSITE" id="PS51352">
    <property type="entry name" value="THIOREDOXIN_2"/>
    <property type="match status" value="1"/>
</dbReference>
<name>A0A6V6YZ58_9FLAO</name>